<proteinExistence type="predicted"/>
<reference evidence="1" key="1">
    <citation type="submission" date="2018-02" db="EMBL/GenBank/DDBJ databases">
        <title>Rhizophora mucronata_Transcriptome.</title>
        <authorList>
            <person name="Meera S.P."/>
            <person name="Sreeshan A."/>
            <person name="Augustine A."/>
        </authorList>
    </citation>
    <scope>NUCLEOTIDE SEQUENCE</scope>
    <source>
        <tissue evidence="1">Leaf</tissue>
    </source>
</reference>
<dbReference type="EMBL" id="GGEC01089523">
    <property type="protein sequence ID" value="MBX70007.1"/>
    <property type="molecule type" value="Transcribed_RNA"/>
</dbReference>
<accession>A0A2P2QSQ4</accession>
<evidence type="ECO:0000313" key="1">
    <source>
        <dbReference type="EMBL" id="MBX70007.1"/>
    </source>
</evidence>
<organism evidence="1">
    <name type="scientific">Rhizophora mucronata</name>
    <name type="common">Asiatic mangrove</name>
    <dbReference type="NCBI Taxonomy" id="61149"/>
    <lineage>
        <taxon>Eukaryota</taxon>
        <taxon>Viridiplantae</taxon>
        <taxon>Streptophyta</taxon>
        <taxon>Embryophyta</taxon>
        <taxon>Tracheophyta</taxon>
        <taxon>Spermatophyta</taxon>
        <taxon>Magnoliopsida</taxon>
        <taxon>eudicotyledons</taxon>
        <taxon>Gunneridae</taxon>
        <taxon>Pentapetalae</taxon>
        <taxon>rosids</taxon>
        <taxon>fabids</taxon>
        <taxon>Malpighiales</taxon>
        <taxon>Rhizophoraceae</taxon>
        <taxon>Rhizophora</taxon>
    </lineage>
</organism>
<sequence>MRSSRSLSRSLLAITIADLSSAIT</sequence>
<protein>
    <submittedName>
        <fullName evidence="1">Uncharacterized protein MANES_16G114500</fullName>
    </submittedName>
</protein>
<name>A0A2P2QSQ4_RHIMU</name>
<dbReference type="AlphaFoldDB" id="A0A2P2QSQ4"/>